<keyword evidence="3" id="KW-1185">Reference proteome</keyword>
<accession>A0A8J5WNQ3</accession>
<name>A0A8J5WNQ3_ZIZPA</name>
<dbReference type="OrthoDB" id="687369at2759"/>
<evidence type="ECO:0000256" key="1">
    <source>
        <dbReference type="SAM" id="MobiDB-lite"/>
    </source>
</evidence>
<evidence type="ECO:0000313" key="3">
    <source>
        <dbReference type="Proteomes" id="UP000729402"/>
    </source>
</evidence>
<comment type="caution">
    <text evidence="2">The sequence shown here is derived from an EMBL/GenBank/DDBJ whole genome shotgun (WGS) entry which is preliminary data.</text>
</comment>
<reference evidence="2" key="2">
    <citation type="submission" date="2021-02" db="EMBL/GenBank/DDBJ databases">
        <authorList>
            <person name="Kimball J.A."/>
            <person name="Haas M.W."/>
            <person name="Macchietto M."/>
            <person name="Kono T."/>
            <person name="Duquette J."/>
            <person name="Shao M."/>
        </authorList>
    </citation>
    <scope>NUCLEOTIDE SEQUENCE</scope>
    <source>
        <tissue evidence="2">Fresh leaf tissue</tissue>
    </source>
</reference>
<dbReference type="EMBL" id="JAAALK010000080">
    <property type="protein sequence ID" value="KAG8092046.1"/>
    <property type="molecule type" value="Genomic_DNA"/>
</dbReference>
<evidence type="ECO:0000313" key="2">
    <source>
        <dbReference type="EMBL" id="KAG8092046.1"/>
    </source>
</evidence>
<dbReference type="Proteomes" id="UP000729402">
    <property type="component" value="Unassembled WGS sequence"/>
</dbReference>
<feature type="region of interest" description="Disordered" evidence="1">
    <location>
        <begin position="68"/>
        <end position="117"/>
    </location>
</feature>
<reference evidence="2" key="1">
    <citation type="journal article" date="2021" name="bioRxiv">
        <title>Whole Genome Assembly and Annotation of Northern Wild Rice, Zizania palustris L., Supports a Whole Genome Duplication in the Zizania Genus.</title>
        <authorList>
            <person name="Haas M."/>
            <person name="Kono T."/>
            <person name="Macchietto M."/>
            <person name="Millas R."/>
            <person name="McGilp L."/>
            <person name="Shao M."/>
            <person name="Duquette J."/>
            <person name="Hirsch C.N."/>
            <person name="Kimball J."/>
        </authorList>
    </citation>
    <scope>NUCLEOTIDE SEQUENCE</scope>
    <source>
        <tissue evidence="2">Fresh leaf tissue</tissue>
    </source>
</reference>
<dbReference type="AlphaFoldDB" id="A0A8J5WNQ3"/>
<organism evidence="2 3">
    <name type="scientific">Zizania palustris</name>
    <name type="common">Northern wild rice</name>
    <dbReference type="NCBI Taxonomy" id="103762"/>
    <lineage>
        <taxon>Eukaryota</taxon>
        <taxon>Viridiplantae</taxon>
        <taxon>Streptophyta</taxon>
        <taxon>Embryophyta</taxon>
        <taxon>Tracheophyta</taxon>
        <taxon>Spermatophyta</taxon>
        <taxon>Magnoliopsida</taxon>
        <taxon>Liliopsida</taxon>
        <taxon>Poales</taxon>
        <taxon>Poaceae</taxon>
        <taxon>BOP clade</taxon>
        <taxon>Oryzoideae</taxon>
        <taxon>Oryzeae</taxon>
        <taxon>Zizaniinae</taxon>
        <taxon>Zizania</taxon>
    </lineage>
</organism>
<proteinExistence type="predicted"/>
<protein>
    <submittedName>
        <fullName evidence="2">Uncharacterized protein</fullName>
    </submittedName>
</protein>
<gene>
    <name evidence="2" type="ORF">GUJ93_ZPchr0012g18899</name>
</gene>
<sequence length="144" mass="15212">MAAAAAGEWAWMAEVASEELAKLEAEHPALFGPLKAELKRLIADPGFDAAVVSPNGRGIATSSQLTPDLRLDLVPTQESSSRKRSRCCGNSNDGGGGDEEGKRRRSRAASGGKDRAEMAIERAERCLARIRAVKASLLGFGFTG</sequence>